<feature type="transmembrane region" description="Helical" evidence="1">
    <location>
        <begin position="202"/>
        <end position="219"/>
    </location>
</feature>
<accession>A0A4P6LW60</accession>
<protein>
    <submittedName>
        <fullName evidence="2">Uncharacterized protein</fullName>
    </submittedName>
</protein>
<evidence type="ECO:0000256" key="1">
    <source>
        <dbReference type="SAM" id="Phobius"/>
    </source>
</evidence>
<name>A0A4P6LW60_9FIRM</name>
<gene>
    <name evidence="2" type="ORF">PMF13cell1_00864</name>
</gene>
<dbReference type="AlphaFoldDB" id="A0A4P6LW60"/>
<reference evidence="2 3" key="1">
    <citation type="submission" date="2019-01" db="EMBL/GenBank/DDBJ databases">
        <title>PMF-metabolizing Aryl O-demethylase.</title>
        <authorList>
            <person name="Kim M."/>
        </authorList>
    </citation>
    <scope>NUCLEOTIDE SEQUENCE [LARGE SCALE GENOMIC DNA]</scope>
    <source>
        <strain evidence="2 3">PMF1</strain>
    </source>
</reference>
<evidence type="ECO:0000313" key="3">
    <source>
        <dbReference type="Proteomes" id="UP000289794"/>
    </source>
</evidence>
<keyword evidence="1" id="KW-1133">Transmembrane helix</keyword>
<dbReference type="KEGG" id="bpro:PMF13cell1_00864"/>
<organism evidence="2 3">
    <name type="scientific">Blautia producta</name>
    <dbReference type="NCBI Taxonomy" id="33035"/>
    <lineage>
        <taxon>Bacteria</taxon>
        <taxon>Bacillati</taxon>
        <taxon>Bacillota</taxon>
        <taxon>Clostridia</taxon>
        <taxon>Lachnospirales</taxon>
        <taxon>Lachnospiraceae</taxon>
        <taxon>Blautia</taxon>
    </lineage>
</organism>
<proteinExistence type="predicted"/>
<evidence type="ECO:0000313" key="2">
    <source>
        <dbReference type="EMBL" id="QBE95343.1"/>
    </source>
</evidence>
<feature type="transmembrane region" description="Helical" evidence="1">
    <location>
        <begin position="173"/>
        <end position="195"/>
    </location>
</feature>
<keyword evidence="1" id="KW-0472">Membrane</keyword>
<keyword evidence="1" id="KW-0812">Transmembrane</keyword>
<feature type="transmembrane region" description="Helical" evidence="1">
    <location>
        <begin position="254"/>
        <end position="273"/>
    </location>
</feature>
<sequence>MKHRHRILRITRYQLVQLIRNPRLYMIVICNFIFLSTLMSSLRAFLEMHQLKATPFLFSFLFIHPSVIFCFLAGVALLFSNAPFFNRSQMYLTIRTGKIVWAVGQICYIILGSVLYFLMLYLMSLIFLFPHISFRNEWGNVWNTLARTDAGLNSGIPLQVPVDILNQFKPLEALGWTCMMGILNAVLIGLVLFFCNLFLKREVGIAAAMLVILAPYRLSFMPTPIHYLATAAWLDPSYLFYSPTYRGPDAIQQILILSVLITILFLGCIYGILHKDLPEVEE</sequence>
<feature type="transmembrane region" description="Helical" evidence="1">
    <location>
        <begin position="57"/>
        <end position="79"/>
    </location>
</feature>
<feature type="transmembrane region" description="Helical" evidence="1">
    <location>
        <begin position="24"/>
        <end position="45"/>
    </location>
</feature>
<dbReference type="RefSeq" id="WP_115623527.1">
    <property type="nucleotide sequence ID" value="NZ_AP031439.1"/>
</dbReference>
<dbReference type="EMBL" id="CP035945">
    <property type="protein sequence ID" value="QBE95343.1"/>
    <property type="molecule type" value="Genomic_DNA"/>
</dbReference>
<feature type="transmembrane region" description="Helical" evidence="1">
    <location>
        <begin position="99"/>
        <end position="129"/>
    </location>
</feature>
<dbReference type="Proteomes" id="UP000289794">
    <property type="component" value="Chromosome"/>
</dbReference>